<sequence length="147" mass="17326">MKQIRKNVFETNSSSTHTLAICTEDEYKDWKDGKLLFNKWHETFVKNTIKITKQDRKEAEEAYNIGKGKYYKDWSELTDAEREEYTYNHIAQQRRQEKNSLFDYEGSGLTYQEFMQDCSSDGLHTEISHYTSPSGDKLVITCAYGYN</sequence>
<reference evidence="1" key="1">
    <citation type="journal article" date="2021" name="Proc. Natl. Acad. Sci. U.S.A.">
        <title>A Catalog of Tens of Thousands of Viruses from Human Metagenomes Reveals Hidden Associations with Chronic Diseases.</title>
        <authorList>
            <person name="Tisza M.J."/>
            <person name="Buck C.B."/>
        </authorList>
    </citation>
    <scope>NUCLEOTIDE SEQUENCE</scope>
    <source>
        <strain evidence="1">CtOZu12</strain>
    </source>
</reference>
<proteinExistence type="predicted"/>
<organism evidence="1">
    <name type="scientific">Bacteriophage sp</name>
    <dbReference type="NCBI Taxonomy" id="38018"/>
    <lineage>
        <taxon>Viruses</taxon>
    </lineage>
</organism>
<accession>A0A8D9PEQ3</accession>
<protein>
    <submittedName>
        <fullName evidence="1">Uncharacterized protein</fullName>
    </submittedName>
</protein>
<dbReference type="EMBL" id="BK029940">
    <property type="protein sequence ID" value="DAD55908.1"/>
    <property type="molecule type" value="Genomic_DNA"/>
</dbReference>
<name>A0A8D9PEQ3_9VIRU</name>
<evidence type="ECO:0000313" key="1">
    <source>
        <dbReference type="EMBL" id="DAD55908.1"/>
    </source>
</evidence>